<dbReference type="Gene3D" id="1.20.120.530">
    <property type="entry name" value="GntR ligand-binding domain-like"/>
    <property type="match status" value="1"/>
</dbReference>
<dbReference type="PANTHER" id="PTHR43537:SF5">
    <property type="entry name" value="UXU OPERON TRANSCRIPTIONAL REGULATOR"/>
    <property type="match status" value="1"/>
</dbReference>
<dbReference type="Gene3D" id="1.10.10.10">
    <property type="entry name" value="Winged helix-like DNA-binding domain superfamily/Winged helix DNA-binding domain"/>
    <property type="match status" value="1"/>
</dbReference>
<dbReference type="GO" id="GO:0003700">
    <property type="term" value="F:DNA-binding transcription factor activity"/>
    <property type="evidence" value="ECO:0007669"/>
    <property type="project" value="InterPro"/>
</dbReference>
<keyword evidence="6" id="KW-1185">Reference proteome</keyword>
<dbReference type="InterPro" id="IPR000524">
    <property type="entry name" value="Tscrpt_reg_HTH_GntR"/>
</dbReference>
<evidence type="ECO:0000256" key="2">
    <source>
        <dbReference type="ARBA" id="ARBA00023125"/>
    </source>
</evidence>
<feature type="domain" description="HTH gntR-type" evidence="4">
    <location>
        <begin position="3"/>
        <end position="71"/>
    </location>
</feature>
<sequence>MIRKGYEIVADTLREQIEQGVWPVGSRIDSVEQLAVKFGVGRSTIREALMSLKAHGWVDVRHGGGTFVLRNSGALQIEAPEIGNVEQLRQWLELRFILETEGAALAAARRSNGHLNELDGILAEMASLTDEDKLEQCDIRFHLKLAGASGNELLVRTLETLFLTMGPAMRESRRLWLFAEQSQTVRLSEEHQAIVDAVRLQDAALARERVASHLRKVEQMLRRLTYEA</sequence>
<protein>
    <submittedName>
        <fullName evidence="5">GntR family transcriptional regulator</fullName>
    </submittedName>
</protein>
<dbReference type="EMBL" id="JNVM01000017">
    <property type="protein sequence ID" value="KEQ24096.1"/>
    <property type="molecule type" value="Genomic_DNA"/>
</dbReference>
<dbReference type="AlphaFoldDB" id="A0A081P073"/>
<dbReference type="OrthoDB" id="214086at2"/>
<reference evidence="5 6" key="1">
    <citation type="submission" date="2014-06" db="EMBL/GenBank/DDBJ databases">
        <title>Draft genome sequence of Paenibacillus sp. MSt1.</title>
        <authorList>
            <person name="Aw Y.K."/>
            <person name="Ong K.S."/>
            <person name="Gan H.M."/>
            <person name="Lee S.M."/>
        </authorList>
    </citation>
    <scope>NUCLEOTIDE SEQUENCE [LARGE SCALE GENOMIC DNA]</scope>
    <source>
        <strain evidence="5 6">MSt1</strain>
    </source>
</reference>
<evidence type="ECO:0000313" key="5">
    <source>
        <dbReference type="EMBL" id="KEQ24096.1"/>
    </source>
</evidence>
<dbReference type="RefSeq" id="WP_036686263.1">
    <property type="nucleotide sequence ID" value="NZ_JNVM01000017.1"/>
</dbReference>
<evidence type="ECO:0000256" key="3">
    <source>
        <dbReference type="ARBA" id="ARBA00023163"/>
    </source>
</evidence>
<comment type="caution">
    <text evidence="5">The sequence shown here is derived from an EMBL/GenBank/DDBJ whole genome shotgun (WGS) entry which is preliminary data.</text>
</comment>
<dbReference type="InterPro" id="IPR011711">
    <property type="entry name" value="GntR_C"/>
</dbReference>
<keyword evidence="2" id="KW-0238">DNA-binding</keyword>
<accession>A0A081P073</accession>
<dbReference type="PRINTS" id="PR00035">
    <property type="entry name" value="HTHGNTR"/>
</dbReference>
<organism evidence="5 6">
    <name type="scientific">Paenibacillus tyrfis</name>
    <dbReference type="NCBI Taxonomy" id="1501230"/>
    <lineage>
        <taxon>Bacteria</taxon>
        <taxon>Bacillati</taxon>
        <taxon>Bacillota</taxon>
        <taxon>Bacilli</taxon>
        <taxon>Bacillales</taxon>
        <taxon>Paenibacillaceae</taxon>
        <taxon>Paenibacillus</taxon>
    </lineage>
</organism>
<dbReference type="InterPro" id="IPR036390">
    <property type="entry name" value="WH_DNA-bd_sf"/>
</dbReference>
<proteinExistence type="predicted"/>
<dbReference type="CDD" id="cd07377">
    <property type="entry name" value="WHTH_GntR"/>
    <property type="match status" value="1"/>
</dbReference>
<dbReference type="GO" id="GO:0003677">
    <property type="term" value="F:DNA binding"/>
    <property type="evidence" value="ECO:0007669"/>
    <property type="project" value="UniProtKB-KW"/>
</dbReference>
<dbReference type="SMART" id="SM00345">
    <property type="entry name" value="HTH_GNTR"/>
    <property type="match status" value="1"/>
</dbReference>
<dbReference type="InterPro" id="IPR008920">
    <property type="entry name" value="TF_FadR/GntR_C"/>
</dbReference>
<evidence type="ECO:0000313" key="6">
    <source>
        <dbReference type="Proteomes" id="UP000028123"/>
    </source>
</evidence>
<dbReference type="Proteomes" id="UP000028123">
    <property type="component" value="Unassembled WGS sequence"/>
</dbReference>
<dbReference type="PROSITE" id="PS50949">
    <property type="entry name" value="HTH_GNTR"/>
    <property type="match status" value="1"/>
</dbReference>
<dbReference type="PANTHER" id="PTHR43537">
    <property type="entry name" value="TRANSCRIPTIONAL REGULATOR, GNTR FAMILY"/>
    <property type="match status" value="1"/>
</dbReference>
<dbReference type="Pfam" id="PF00392">
    <property type="entry name" value="GntR"/>
    <property type="match status" value="1"/>
</dbReference>
<dbReference type="InterPro" id="IPR036388">
    <property type="entry name" value="WH-like_DNA-bd_sf"/>
</dbReference>
<dbReference type="Pfam" id="PF07729">
    <property type="entry name" value="FCD"/>
    <property type="match status" value="1"/>
</dbReference>
<dbReference type="SUPFAM" id="SSF48008">
    <property type="entry name" value="GntR ligand-binding domain-like"/>
    <property type="match status" value="1"/>
</dbReference>
<keyword evidence="1" id="KW-0805">Transcription regulation</keyword>
<evidence type="ECO:0000259" key="4">
    <source>
        <dbReference type="PROSITE" id="PS50949"/>
    </source>
</evidence>
<dbReference type="SUPFAM" id="SSF46785">
    <property type="entry name" value="Winged helix' DNA-binding domain"/>
    <property type="match status" value="1"/>
</dbReference>
<dbReference type="SMART" id="SM00895">
    <property type="entry name" value="FCD"/>
    <property type="match status" value="1"/>
</dbReference>
<evidence type="ECO:0000256" key="1">
    <source>
        <dbReference type="ARBA" id="ARBA00023015"/>
    </source>
</evidence>
<dbReference type="eggNOG" id="COG2186">
    <property type="taxonomic scope" value="Bacteria"/>
</dbReference>
<name>A0A081P073_9BACL</name>
<keyword evidence="3" id="KW-0804">Transcription</keyword>
<gene>
    <name evidence="5" type="ORF">ET33_10325</name>
</gene>